<keyword evidence="2" id="KW-1185">Reference proteome</keyword>
<dbReference type="EMBL" id="RHPJ01000001">
    <property type="protein sequence ID" value="TGO06037.1"/>
    <property type="molecule type" value="Genomic_DNA"/>
</dbReference>
<evidence type="ECO:0008006" key="3">
    <source>
        <dbReference type="Google" id="ProtNLM"/>
    </source>
</evidence>
<dbReference type="Proteomes" id="UP000297318">
    <property type="component" value="Unassembled WGS sequence"/>
</dbReference>
<dbReference type="Gene3D" id="2.40.30.100">
    <property type="entry name" value="AF2212/PG0164-like"/>
    <property type="match status" value="1"/>
</dbReference>
<reference evidence="1 2" key="1">
    <citation type="submission" date="2018-11" db="EMBL/GenBank/DDBJ databases">
        <title>Complete genome sequencing of the Actinobacteria Serinibacter sp. K3-2.</title>
        <authorList>
            <person name="Rakitin A.L."/>
            <person name="Beletsky A.V."/>
            <person name="Mardanov A.V."/>
            <person name="Ravin N.V."/>
            <person name="Gromova A.S."/>
            <person name="Filippova S.N."/>
            <person name="Gal'Chenko V.F."/>
        </authorList>
    </citation>
    <scope>NUCLEOTIDE SEQUENCE [LARGE SCALE GENOMIC DNA]</scope>
    <source>
        <strain evidence="1 2">K3-2</strain>
    </source>
</reference>
<dbReference type="Pfam" id="PF08922">
    <property type="entry name" value="DUF1905"/>
    <property type="match status" value="1"/>
</dbReference>
<dbReference type="InterPro" id="IPR015018">
    <property type="entry name" value="DUF1905"/>
</dbReference>
<protein>
    <recommendedName>
        <fullName evidence="3">DUF1905 domain-containing protein</fullName>
    </recommendedName>
</protein>
<sequence>MLTRVGARAYARRMPYRFDAELWTMNDGRWHMLTVPEKDSDEIDQRTTGLQGGFGSVKVEVTIGTSTWTTSVFPSQQQGAYVLPVKKAVRTAQGCAAGDTVTVGLKLVGLET</sequence>
<evidence type="ECO:0000313" key="2">
    <source>
        <dbReference type="Proteomes" id="UP000297318"/>
    </source>
</evidence>
<evidence type="ECO:0000313" key="1">
    <source>
        <dbReference type="EMBL" id="TGO06037.1"/>
    </source>
</evidence>
<dbReference type="InterPro" id="IPR037079">
    <property type="entry name" value="AF2212/PG0164-like_sf"/>
</dbReference>
<gene>
    <name evidence="1" type="ORF">SERN_0229</name>
</gene>
<proteinExistence type="predicted"/>
<organism evidence="1 2">
    <name type="scientific">Serinibacter arcticus</name>
    <dbReference type="NCBI Taxonomy" id="1655435"/>
    <lineage>
        <taxon>Bacteria</taxon>
        <taxon>Bacillati</taxon>
        <taxon>Actinomycetota</taxon>
        <taxon>Actinomycetes</taxon>
        <taxon>Micrococcales</taxon>
        <taxon>Beutenbergiaceae</taxon>
        <taxon>Serinibacter</taxon>
    </lineage>
</organism>
<accession>A0A4Z1E921</accession>
<dbReference type="AlphaFoldDB" id="A0A4Z1E921"/>
<comment type="caution">
    <text evidence="1">The sequence shown here is derived from an EMBL/GenBank/DDBJ whole genome shotgun (WGS) entry which is preliminary data.</text>
</comment>
<dbReference type="SUPFAM" id="SSF141694">
    <property type="entry name" value="AF2212/PG0164-like"/>
    <property type="match status" value="1"/>
</dbReference>
<name>A0A4Z1E921_9MICO</name>